<comment type="subcellular location">
    <subcellularLocation>
        <location evidence="8">Cytoplasm</location>
    </subcellularLocation>
</comment>
<keyword evidence="11" id="KW-1185">Reference proteome</keyword>
<dbReference type="PANTHER" id="PTHR19136">
    <property type="entry name" value="MOLYBDENUM COFACTOR GUANYLYLTRANSFERASE"/>
    <property type="match status" value="1"/>
</dbReference>
<evidence type="ECO:0000256" key="3">
    <source>
        <dbReference type="ARBA" id="ARBA00022723"/>
    </source>
</evidence>
<evidence type="ECO:0000313" key="11">
    <source>
        <dbReference type="Proteomes" id="UP000182661"/>
    </source>
</evidence>
<name>A0A657LNS0_9HYPH</name>
<feature type="binding site" evidence="8">
    <location>
        <position position="29"/>
    </location>
    <ligand>
        <name>GTP</name>
        <dbReference type="ChEBI" id="CHEBI:37565"/>
    </ligand>
</feature>
<dbReference type="GO" id="GO:0005737">
    <property type="term" value="C:cytoplasm"/>
    <property type="evidence" value="ECO:0007669"/>
    <property type="project" value="UniProtKB-SubCell"/>
</dbReference>
<feature type="binding site" evidence="8">
    <location>
        <position position="110"/>
    </location>
    <ligand>
        <name>GTP</name>
        <dbReference type="ChEBI" id="CHEBI:37565"/>
    </ligand>
</feature>
<comment type="subunit">
    <text evidence="8">Monomer.</text>
</comment>
<feature type="binding site" evidence="8">
    <location>
        <begin position="17"/>
        <end position="19"/>
    </location>
    <ligand>
        <name>GTP</name>
        <dbReference type="ChEBI" id="CHEBI:37565"/>
    </ligand>
</feature>
<dbReference type="CDD" id="cd02503">
    <property type="entry name" value="MobA"/>
    <property type="match status" value="1"/>
</dbReference>
<evidence type="ECO:0000256" key="6">
    <source>
        <dbReference type="ARBA" id="ARBA00023134"/>
    </source>
</evidence>
<dbReference type="OrthoDB" id="9788394at2"/>
<comment type="cofactor">
    <cofactor evidence="8">
        <name>Mg(2+)</name>
        <dbReference type="ChEBI" id="CHEBI:18420"/>
    </cofactor>
</comment>
<comment type="catalytic activity">
    <reaction evidence="8">
        <text>Mo-molybdopterin + GTP + H(+) = Mo-molybdopterin guanine dinucleotide + diphosphate</text>
        <dbReference type="Rhea" id="RHEA:34243"/>
        <dbReference type="ChEBI" id="CHEBI:15378"/>
        <dbReference type="ChEBI" id="CHEBI:33019"/>
        <dbReference type="ChEBI" id="CHEBI:37565"/>
        <dbReference type="ChEBI" id="CHEBI:71302"/>
        <dbReference type="ChEBI" id="CHEBI:71310"/>
        <dbReference type="EC" id="2.7.7.77"/>
    </reaction>
</comment>
<keyword evidence="3 8" id="KW-0479">Metal-binding</keyword>
<evidence type="ECO:0000259" key="9">
    <source>
        <dbReference type="Pfam" id="PF12804"/>
    </source>
</evidence>
<comment type="similarity">
    <text evidence="8">Belongs to the MobA family.</text>
</comment>
<comment type="function">
    <text evidence="8">Transfers a GMP moiety from GTP to Mo-molybdopterin (Mo-MPT) cofactor (Moco or molybdenum cofactor) to form Mo-molybdopterin guanine dinucleotide (Mo-MGD) cofactor.</text>
</comment>
<dbReference type="Proteomes" id="UP000182661">
    <property type="component" value="Unassembled WGS sequence"/>
</dbReference>
<keyword evidence="6 8" id="KW-0342">GTP-binding</keyword>
<keyword evidence="1 8" id="KW-0963">Cytoplasm</keyword>
<dbReference type="SUPFAM" id="SSF53448">
    <property type="entry name" value="Nucleotide-diphospho-sugar transferases"/>
    <property type="match status" value="1"/>
</dbReference>
<feature type="binding site" evidence="8">
    <location>
        <position position="110"/>
    </location>
    <ligand>
        <name>Mg(2+)</name>
        <dbReference type="ChEBI" id="CHEBI:18420"/>
    </ligand>
</feature>
<dbReference type="InterPro" id="IPR013482">
    <property type="entry name" value="Molybde_CF_guanTrfase"/>
</dbReference>
<evidence type="ECO:0000256" key="7">
    <source>
        <dbReference type="ARBA" id="ARBA00023150"/>
    </source>
</evidence>
<keyword evidence="5 8" id="KW-0460">Magnesium</keyword>
<gene>
    <name evidence="8" type="primary">mobA</name>
    <name evidence="10" type="ORF">AX760_05500</name>
</gene>
<evidence type="ECO:0000256" key="8">
    <source>
        <dbReference type="HAMAP-Rule" id="MF_00316"/>
    </source>
</evidence>
<protein>
    <recommendedName>
        <fullName evidence="8">Molybdenum cofactor guanylyltransferase</fullName>
        <shortName evidence="8">MoCo guanylyltransferase</shortName>
        <ecNumber evidence="8">2.7.7.77</ecNumber>
    </recommendedName>
    <alternativeName>
        <fullName evidence="8">GTP:molybdopterin guanylyltransferase</fullName>
    </alternativeName>
    <alternativeName>
        <fullName evidence="8">Mo-MPT guanylyltransferase</fullName>
    </alternativeName>
    <alternativeName>
        <fullName evidence="8">Molybdopterin guanylyltransferase</fullName>
    </alternativeName>
    <alternativeName>
        <fullName evidence="8">Molybdopterin-guanine dinucleotide synthase</fullName>
        <shortName evidence="8">MGD synthase</shortName>
    </alternativeName>
</protein>
<evidence type="ECO:0000256" key="5">
    <source>
        <dbReference type="ARBA" id="ARBA00022842"/>
    </source>
</evidence>
<dbReference type="InterPro" id="IPR025877">
    <property type="entry name" value="MobA-like_NTP_Trfase"/>
</dbReference>
<dbReference type="EC" id="2.7.7.77" evidence="8"/>
<evidence type="ECO:0000256" key="1">
    <source>
        <dbReference type="ARBA" id="ARBA00022490"/>
    </source>
</evidence>
<dbReference type="InterPro" id="IPR029044">
    <property type="entry name" value="Nucleotide-diphossugar_trans"/>
</dbReference>
<dbReference type="GO" id="GO:1902758">
    <property type="term" value="P:bis(molybdopterin guanine dinucleotide)molybdenum biosynthetic process"/>
    <property type="evidence" value="ECO:0007669"/>
    <property type="project" value="TreeGrafter"/>
</dbReference>
<dbReference type="Gene3D" id="3.90.550.10">
    <property type="entry name" value="Spore Coat Polysaccharide Biosynthesis Protein SpsA, Chain A"/>
    <property type="match status" value="1"/>
</dbReference>
<feature type="domain" description="MobA-like NTP transferase" evidence="9">
    <location>
        <begin position="14"/>
        <end position="175"/>
    </location>
</feature>
<dbReference type="GO" id="GO:0061603">
    <property type="term" value="F:molybdenum cofactor guanylyltransferase activity"/>
    <property type="evidence" value="ECO:0007669"/>
    <property type="project" value="UniProtKB-EC"/>
</dbReference>
<evidence type="ECO:0000313" key="10">
    <source>
        <dbReference type="EMBL" id="OJF93452.1"/>
    </source>
</evidence>
<accession>A0A657LNS0</accession>
<feature type="binding site" evidence="8">
    <location>
        <position position="75"/>
    </location>
    <ligand>
        <name>GTP</name>
        <dbReference type="ChEBI" id="CHEBI:37565"/>
    </ligand>
</feature>
<dbReference type="RefSeq" id="WP_071834589.1">
    <property type="nucleotide sequence ID" value="NZ_LSRP01000107.1"/>
</dbReference>
<sequence length="219" mass="23991">MTERQTRIPTDIPAVIIAGGLSSRMGQNKSALQLGARPLLDRIIERLRPQACSIDVNTNAVPAPDLPPGVTAFGDTVSGHLGPLAGVLSALRHTERRHPVSSCVTTVPTDTPFFPTDLVARLAAARQQADQIAIAFTDDIMHPIFGLWPVAIADDLERWLITDDKRRVRSFIARHPMVAVHFPMIETKAGAFDPFYNINTPADHAQAERWLALLEAEKP</sequence>
<keyword evidence="4 8" id="KW-0547">Nucleotide-binding</keyword>
<dbReference type="PANTHER" id="PTHR19136:SF81">
    <property type="entry name" value="MOLYBDENUM COFACTOR GUANYLYLTRANSFERASE"/>
    <property type="match status" value="1"/>
</dbReference>
<evidence type="ECO:0000256" key="2">
    <source>
        <dbReference type="ARBA" id="ARBA00022679"/>
    </source>
</evidence>
<dbReference type="HAMAP" id="MF_00316">
    <property type="entry name" value="MobA"/>
    <property type="match status" value="1"/>
</dbReference>
<organism evidence="10 11">
    <name type="scientific">Pararhizobium antarcticum</name>
    <dbReference type="NCBI Taxonomy" id="1798805"/>
    <lineage>
        <taxon>Bacteria</taxon>
        <taxon>Pseudomonadati</taxon>
        <taxon>Pseudomonadota</taxon>
        <taxon>Alphaproteobacteria</taxon>
        <taxon>Hyphomicrobiales</taxon>
        <taxon>Rhizobiaceae</taxon>
        <taxon>Rhizobium/Agrobacterium group</taxon>
        <taxon>Pararhizobium</taxon>
    </lineage>
</organism>
<keyword evidence="2 8" id="KW-0808">Transferase</keyword>
<dbReference type="EMBL" id="LSRP01000107">
    <property type="protein sequence ID" value="OJF93452.1"/>
    <property type="molecule type" value="Genomic_DNA"/>
</dbReference>
<keyword evidence="10" id="KW-0548">Nucleotidyltransferase</keyword>
<dbReference type="GO" id="GO:0046872">
    <property type="term" value="F:metal ion binding"/>
    <property type="evidence" value="ECO:0007669"/>
    <property type="project" value="UniProtKB-KW"/>
</dbReference>
<comment type="caution">
    <text evidence="10">The sequence shown here is derived from an EMBL/GenBank/DDBJ whole genome shotgun (WGS) entry which is preliminary data.</text>
</comment>
<dbReference type="NCBIfam" id="TIGR02665">
    <property type="entry name" value="molyb_mobA"/>
    <property type="match status" value="1"/>
</dbReference>
<dbReference type="AlphaFoldDB" id="A0A657LNS0"/>
<keyword evidence="7 8" id="KW-0501">Molybdenum cofactor biosynthesis</keyword>
<dbReference type="GO" id="GO:0005525">
    <property type="term" value="F:GTP binding"/>
    <property type="evidence" value="ECO:0007669"/>
    <property type="project" value="UniProtKB-UniRule"/>
</dbReference>
<proteinExistence type="inferred from homology"/>
<dbReference type="Pfam" id="PF12804">
    <property type="entry name" value="NTP_transf_3"/>
    <property type="match status" value="1"/>
</dbReference>
<feature type="binding site" evidence="8">
    <location>
        <position position="57"/>
    </location>
    <ligand>
        <name>GTP</name>
        <dbReference type="ChEBI" id="CHEBI:37565"/>
    </ligand>
</feature>
<reference evidence="10 11" key="1">
    <citation type="submission" date="2016-02" db="EMBL/GenBank/DDBJ databases">
        <title>Genome sequencing of a beta-galactosidase producing bacteria Rhizobium sp. 59.</title>
        <authorList>
            <person name="Wang D."/>
            <person name="Kot W."/>
            <person name="Qin Y."/>
            <person name="Hansen L."/>
            <person name="Naqvi K."/>
            <person name="Rensing C."/>
        </authorList>
    </citation>
    <scope>NUCLEOTIDE SEQUENCE [LARGE SCALE GENOMIC DNA]</scope>
    <source>
        <strain evidence="10 11">59</strain>
    </source>
</reference>
<evidence type="ECO:0000256" key="4">
    <source>
        <dbReference type="ARBA" id="ARBA00022741"/>
    </source>
</evidence>
<comment type="domain">
    <text evidence="8">The N-terminal domain determines nucleotide recognition and specific binding, while the C-terminal domain determines the specific binding to the target protein.</text>
</comment>